<evidence type="ECO:0000313" key="1">
    <source>
        <dbReference type="EMBL" id="CAB4136608.1"/>
    </source>
</evidence>
<name>A0A6J5LQP9_9CAUD</name>
<protein>
    <submittedName>
        <fullName evidence="1">Uncharacterized protein</fullName>
    </submittedName>
</protein>
<organism evidence="1">
    <name type="scientific">uncultured Caudovirales phage</name>
    <dbReference type="NCBI Taxonomy" id="2100421"/>
    <lineage>
        <taxon>Viruses</taxon>
        <taxon>Duplodnaviria</taxon>
        <taxon>Heunggongvirae</taxon>
        <taxon>Uroviricota</taxon>
        <taxon>Caudoviricetes</taxon>
        <taxon>Peduoviridae</taxon>
        <taxon>Maltschvirus</taxon>
        <taxon>Maltschvirus maltsch</taxon>
    </lineage>
</organism>
<proteinExistence type="predicted"/>
<reference evidence="1" key="1">
    <citation type="submission" date="2020-04" db="EMBL/GenBank/DDBJ databases">
        <authorList>
            <person name="Chiriac C."/>
            <person name="Salcher M."/>
            <person name="Ghai R."/>
            <person name="Kavagutti S V."/>
        </authorList>
    </citation>
    <scope>NUCLEOTIDE SEQUENCE</scope>
</reference>
<gene>
    <name evidence="1" type="ORF">UFOVP312_26</name>
</gene>
<sequence length="83" mass="9540">MTLEELQAIPLQYTFGYSADSHGLRQYVNQEHKIAKQVYTPRNKKTGEWGTGKTTYRLLDKVDTGEEFDTLAELLAAINKEKF</sequence>
<dbReference type="EMBL" id="LR796318">
    <property type="protein sequence ID" value="CAB4136608.1"/>
    <property type="molecule type" value="Genomic_DNA"/>
</dbReference>
<accession>A0A6J5LQP9</accession>